<evidence type="ECO:0000259" key="1">
    <source>
        <dbReference type="Pfam" id="PF09511"/>
    </source>
</evidence>
<evidence type="ECO:0000313" key="3">
    <source>
        <dbReference type="Proteomes" id="UP000242146"/>
    </source>
</evidence>
<dbReference type="STRING" id="101127.A0A1X2GTY2"/>
<keyword evidence="2" id="KW-0436">Ligase</keyword>
<dbReference type="AlphaFoldDB" id="A0A1X2GTY2"/>
<dbReference type="SUPFAM" id="SSF56091">
    <property type="entry name" value="DNA ligase/mRNA capping enzyme, catalytic domain"/>
    <property type="match status" value="1"/>
</dbReference>
<sequence length="341" mass="39650">MARGLFTTKVNDRYMVKVRGYDKFFGIGETHNTQWPALKKTKGPFEVSAKENGCIIFIAATSSSEWIATSKHMVPIPKDDPQSHGGVGYRWVLQHLAQAGRSPDELAQWLFVHRVTLVAELCDDDFEEHVVPYTQRERGLYLHGINYNTTTLRTLPMTQVHAIANHFGFHQVPTKLFDTIDDIKTLATHIEQDQTAVLTWLDTDSERECEGVVIRCLRYSPDNTEENFFFKVKNDKYLMYREYREVTRMLLTFDADGTVGMVDKLPSKNLTKCRFEKTLYYAQWLKLRILDHPEWFKDFRHNKGIVAVRQHFEQDWADGNVTINAQGNLDVPLRRDTTRRT</sequence>
<evidence type="ECO:0000313" key="2">
    <source>
        <dbReference type="EMBL" id="ORX61482.1"/>
    </source>
</evidence>
<gene>
    <name evidence="2" type="ORF">DM01DRAFT_1332083</name>
</gene>
<protein>
    <submittedName>
        <fullName evidence="2">tRNA ligase</fullName>
    </submittedName>
</protein>
<dbReference type="OrthoDB" id="276239at2759"/>
<dbReference type="InterPro" id="IPR019039">
    <property type="entry name" value="T4-Rnl1-like_N"/>
</dbReference>
<organism evidence="2 3">
    <name type="scientific">Hesseltinella vesiculosa</name>
    <dbReference type="NCBI Taxonomy" id="101127"/>
    <lineage>
        <taxon>Eukaryota</taxon>
        <taxon>Fungi</taxon>
        <taxon>Fungi incertae sedis</taxon>
        <taxon>Mucoromycota</taxon>
        <taxon>Mucoromycotina</taxon>
        <taxon>Mucoromycetes</taxon>
        <taxon>Mucorales</taxon>
        <taxon>Cunninghamellaceae</taxon>
        <taxon>Hesseltinella</taxon>
    </lineage>
</organism>
<accession>A0A1X2GTY2</accession>
<dbReference type="Pfam" id="PF09511">
    <property type="entry name" value="RNA_lig_T4_1"/>
    <property type="match status" value="1"/>
</dbReference>
<name>A0A1X2GTY2_9FUNG</name>
<dbReference type="EMBL" id="MCGT01000003">
    <property type="protein sequence ID" value="ORX61482.1"/>
    <property type="molecule type" value="Genomic_DNA"/>
</dbReference>
<keyword evidence="3" id="KW-1185">Reference proteome</keyword>
<dbReference type="Proteomes" id="UP000242146">
    <property type="component" value="Unassembled WGS sequence"/>
</dbReference>
<dbReference type="PANTHER" id="PTHR32004">
    <property type="entry name" value="TRNA LIGASE"/>
    <property type="match status" value="1"/>
</dbReference>
<dbReference type="GO" id="GO:0005634">
    <property type="term" value="C:nucleus"/>
    <property type="evidence" value="ECO:0007669"/>
    <property type="project" value="TreeGrafter"/>
</dbReference>
<comment type="caution">
    <text evidence="2">The sequence shown here is derived from an EMBL/GenBank/DDBJ whole genome shotgun (WGS) entry which is preliminary data.</text>
</comment>
<dbReference type="PANTHER" id="PTHR32004:SF1">
    <property type="entry name" value="TRNA LIGASE"/>
    <property type="match status" value="1"/>
</dbReference>
<reference evidence="2 3" key="1">
    <citation type="submission" date="2016-07" db="EMBL/GenBank/DDBJ databases">
        <title>Pervasive Adenine N6-methylation of Active Genes in Fungi.</title>
        <authorList>
            <consortium name="DOE Joint Genome Institute"/>
            <person name="Mondo S.J."/>
            <person name="Dannebaum R.O."/>
            <person name="Kuo R.C."/>
            <person name="Labutti K."/>
            <person name="Haridas S."/>
            <person name="Kuo A."/>
            <person name="Salamov A."/>
            <person name="Ahrendt S.R."/>
            <person name="Lipzen A."/>
            <person name="Sullivan W."/>
            <person name="Andreopoulos W.B."/>
            <person name="Clum A."/>
            <person name="Lindquist E."/>
            <person name="Daum C."/>
            <person name="Ramamoorthy G.K."/>
            <person name="Gryganskyi A."/>
            <person name="Culley D."/>
            <person name="Magnuson J.K."/>
            <person name="James T.Y."/>
            <person name="O'Malley M.A."/>
            <person name="Stajich J.E."/>
            <person name="Spatafora J.W."/>
            <person name="Visel A."/>
            <person name="Grigoriev I.V."/>
        </authorList>
    </citation>
    <scope>NUCLEOTIDE SEQUENCE [LARGE SCALE GENOMIC DNA]</scope>
    <source>
        <strain evidence="2 3">NRRL 3301</strain>
    </source>
</reference>
<proteinExistence type="predicted"/>
<feature type="domain" description="T4 RNA ligase 1-like N-terminal" evidence="1">
    <location>
        <begin position="2"/>
        <end position="235"/>
    </location>
</feature>
<dbReference type="GO" id="GO:0003972">
    <property type="term" value="F:RNA ligase (ATP) activity"/>
    <property type="evidence" value="ECO:0007669"/>
    <property type="project" value="TreeGrafter"/>
</dbReference>
<dbReference type="GO" id="GO:0006388">
    <property type="term" value="P:tRNA splicing, via endonucleolytic cleavage and ligation"/>
    <property type="evidence" value="ECO:0007669"/>
    <property type="project" value="TreeGrafter"/>
</dbReference>